<dbReference type="AlphaFoldDB" id="A0A6L7F175"/>
<feature type="chain" id="PRO_5038401738" description="GerMN domain-containing protein" evidence="2">
    <location>
        <begin position="24"/>
        <end position="312"/>
    </location>
</feature>
<name>A0A6L7F175_9ACTN</name>
<organism evidence="4 5">
    <name type="scientific">Nocardioides flavescens</name>
    <dbReference type="NCBI Taxonomy" id="2691959"/>
    <lineage>
        <taxon>Bacteria</taxon>
        <taxon>Bacillati</taxon>
        <taxon>Actinomycetota</taxon>
        <taxon>Actinomycetes</taxon>
        <taxon>Propionibacteriales</taxon>
        <taxon>Nocardioidaceae</taxon>
        <taxon>Nocardioides</taxon>
    </lineage>
</organism>
<dbReference type="Pfam" id="PF10648">
    <property type="entry name" value="Gmad2"/>
    <property type="match status" value="1"/>
</dbReference>
<feature type="domain" description="GerMN" evidence="3">
    <location>
        <begin position="104"/>
        <end position="194"/>
    </location>
</feature>
<dbReference type="PROSITE" id="PS51257">
    <property type="entry name" value="PROKAR_LIPOPROTEIN"/>
    <property type="match status" value="1"/>
</dbReference>
<proteinExistence type="predicted"/>
<feature type="signal peptide" evidence="2">
    <location>
        <begin position="1"/>
        <end position="23"/>
    </location>
</feature>
<dbReference type="EMBL" id="WUEK01000010">
    <property type="protein sequence ID" value="MXG91075.1"/>
    <property type="molecule type" value="Genomic_DNA"/>
</dbReference>
<gene>
    <name evidence="4" type="ORF">GRQ65_16120</name>
</gene>
<feature type="compositionally biased region" description="Low complexity" evidence="1">
    <location>
        <begin position="40"/>
        <end position="66"/>
    </location>
</feature>
<keyword evidence="5" id="KW-1185">Reference proteome</keyword>
<comment type="caution">
    <text evidence="4">The sequence shown here is derived from an EMBL/GenBank/DDBJ whole genome shotgun (WGS) entry which is preliminary data.</text>
</comment>
<feature type="region of interest" description="Disordered" evidence="1">
    <location>
        <begin position="27"/>
        <end position="72"/>
    </location>
</feature>
<keyword evidence="2" id="KW-0732">Signal</keyword>
<sequence>MSTRTTHRSRLAGLITASVVAGAALSACGTEDTAADPEDGASSSAPTSPATSAAPSGTATSDPSPSESGGTADTVAVPAYFVGDTPLGQRLFREFRDVPAGSPVNEALALITSGDALDPDYTTLLPTGTLSAAAQSTTIDVALPDASWAQAPAGTSTEQATLAVQQVVHTVQGALQQQLPVTFTLDGAPSPVLGLTAPDGGFTPGEFTDVLALVNVTDPAEGATVNGSFTASGVASSFEGTVPWELRDASGTAVVDGSAQADGWLDALYPWEATVDLTGVAPGTYTFVALTDDPSGGEGGGPTEDTRTVTVQ</sequence>
<feature type="region of interest" description="Disordered" evidence="1">
    <location>
        <begin position="291"/>
        <end position="312"/>
    </location>
</feature>
<evidence type="ECO:0000313" key="4">
    <source>
        <dbReference type="EMBL" id="MXG91075.1"/>
    </source>
</evidence>
<dbReference type="Pfam" id="PF10646">
    <property type="entry name" value="Germane"/>
    <property type="match status" value="1"/>
</dbReference>
<dbReference type="InterPro" id="IPR018911">
    <property type="entry name" value="Gmad2_Ig-like_dom"/>
</dbReference>
<protein>
    <recommendedName>
        <fullName evidence="3">GerMN domain-containing protein</fullName>
    </recommendedName>
</protein>
<accession>A0A6L7F175</accession>
<dbReference type="RefSeq" id="WP_160879003.1">
    <property type="nucleotide sequence ID" value="NZ_WUEK01000010.1"/>
</dbReference>
<evidence type="ECO:0000256" key="1">
    <source>
        <dbReference type="SAM" id="MobiDB-lite"/>
    </source>
</evidence>
<evidence type="ECO:0000313" key="5">
    <source>
        <dbReference type="Proteomes" id="UP000473325"/>
    </source>
</evidence>
<dbReference type="SMART" id="SM00909">
    <property type="entry name" value="Germane"/>
    <property type="match status" value="1"/>
</dbReference>
<evidence type="ECO:0000256" key="2">
    <source>
        <dbReference type="SAM" id="SignalP"/>
    </source>
</evidence>
<dbReference type="InterPro" id="IPR019606">
    <property type="entry name" value="GerMN"/>
</dbReference>
<reference evidence="4 5" key="1">
    <citation type="submission" date="2019-12" db="EMBL/GenBank/DDBJ databases">
        <authorList>
            <person name="Kun Z."/>
        </authorList>
    </citation>
    <scope>NUCLEOTIDE SEQUENCE [LARGE SCALE GENOMIC DNA]</scope>
    <source>
        <strain evidence="4 5">YIM 123512</strain>
    </source>
</reference>
<evidence type="ECO:0000259" key="3">
    <source>
        <dbReference type="SMART" id="SM00909"/>
    </source>
</evidence>
<dbReference type="Proteomes" id="UP000473325">
    <property type="component" value="Unassembled WGS sequence"/>
</dbReference>